<keyword evidence="1" id="KW-0540">Nuclease</keyword>
<keyword evidence="3 5" id="KW-0269">Exonuclease</keyword>
<feature type="domain" description="Exonuclease" evidence="4">
    <location>
        <begin position="51"/>
        <end position="224"/>
    </location>
</feature>
<keyword evidence="2" id="KW-0378">Hydrolase</keyword>
<accession>A0ABX0CZP4</accession>
<dbReference type="InterPro" id="IPR013520">
    <property type="entry name" value="Ribonucl_H"/>
</dbReference>
<dbReference type="InterPro" id="IPR012337">
    <property type="entry name" value="RNaseH-like_sf"/>
</dbReference>
<dbReference type="InterPro" id="IPR036397">
    <property type="entry name" value="RNaseH_sf"/>
</dbReference>
<evidence type="ECO:0000313" key="5">
    <source>
        <dbReference type="EMBL" id="NEX89237.1"/>
    </source>
</evidence>
<dbReference type="PANTHER" id="PTHR30231:SF4">
    <property type="entry name" value="PROTEIN NEN2"/>
    <property type="match status" value="1"/>
</dbReference>
<gene>
    <name evidence="5" type="ORF">G4923_11025</name>
</gene>
<organism evidence="5 6">
    <name type="scientific">Aeromonas rivipollensis</name>
    <dbReference type="NCBI Taxonomy" id="948519"/>
    <lineage>
        <taxon>Bacteria</taxon>
        <taxon>Pseudomonadati</taxon>
        <taxon>Pseudomonadota</taxon>
        <taxon>Gammaproteobacteria</taxon>
        <taxon>Aeromonadales</taxon>
        <taxon>Aeromonadaceae</taxon>
        <taxon>Aeromonas</taxon>
    </lineage>
</organism>
<dbReference type="RefSeq" id="WP_111912985.1">
    <property type="nucleotide sequence ID" value="NZ_JAAILA010000013.1"/>
</dbReference>
<dbReference type="EMBL" id="JAAILA010000013">
    <property type="protein sequence ID" value="NEX89237.1"/>
    <property type="molecule type" value="Genomic_DNA"/>
</dbReference>
<keyword evidence="6" id="KW-1185">Reference proteome</keyword>
<dbReference type="CDD" id="cd06127">
    <property type="entry name" value="DEDDh"/>
    <property type="match status" value="1"/>
</dbReference>
<reference evidence="5 6" key="1">
    <citation type="submission" date="2020-02" db="EMBL/GenBank/DDBJ databases">
        <title>Genome sequencing of Aeromonas rivipollensis.</title>
        <authorList>
            <person name="Fono-Tamo Ubani E.K."/>
            <person name="Lekota K.E."/>
        </authorList>
    </citation>
    <scope>NUCLEOTIDE SEQUENCE [LARGE SCALE GENOMIC DNA]</scope>
    <source>
        <strain evidence="5 6">G78</strain>
    </source>
</reference>
<dbReference type="SMART" id="SM00479">
    <property type="entry name" value="EXOIII"/>
    <property type="match status" value="1"/>
</dbReference>
<dbReference type="Gene3D" id="3.30.420.10">
    <property type="entry name" value="Ribonuclease H-like superfamily/Ribonuclease H"/>
    <property type="match status" value="1"/>
</dbReference>
<sequence>MISSLRRWIDPLAALERRRARALVRFGHEPLVRTLLAQHHPMASADPWLLPMLVLDMETSGLDPAQDRILSMGWIPVVEGTLRLGESCHHYLASAAVSAESSVIHHITPQVLYGGLDERDALSTLLEAMTGRLLVAHGAAIERRFLTALLARHYGIEHELPLPWLDTLALERSLLCNRQEHRVDYRLSEIRKRRGLPPYLAHNALADAVATGELLLVQMKEILAGQPRVLGPLYQRVQAHGMRM</sequence>
<dbReference type="GO" id="GO:0004527">
    <property type="term" value="F:exonuclease activity"/>
    <property type="evidence" value="ECO:0007669"/>
    <property type="project" value="UniProtKB-KW"/>
</dbReference>
<evidence type="ECO:0000256" key="3">
    <source>
        <dbReference type="ARBA" id="ARBA00022839"/>
    </source>
</evidence>
<comment type="caution">
    <text evidence="5">The sequence shown here is derived from an EMBL/GenBank/DDBJ whole genome shotgun (WGS) entry which is preliminary data.</text>
</comment>
<proteinExistence type="predicted"/>
<evidence type="ECO:0000256" key="2">
    <source>
        <dbReference type="ARBA" id="ARBA00022801"/>
    </source>
</evidence>
<protein>
    <submittedName>
        <fullName evidence="5">3'-5' exonuclease</fullName>
    </submittedName>
</protein>
<dbReference type="Proteomes" id="UP000472827">
    <property type="component" value="Unassembled WGS sequence"/>
</dbReference>
<dbReference type="PANTHER" id="PTHR30231">
    <property type="entry name" value="DNA POLYMERASE III SUBUNIT EPSILON"/>
    <property type="match status" value="1"/>
</dbReference>
<evidence type="ECO:0000256" key="1">
    <source>
        <dbReference type="ARBA" id="ARBA00022722"/>
    </source>
</evidence>
<dbReference type="SUPFAM" id="SSF53098">
    <property type="entry name" value="Ribonuclease H-like"/>
    <property type="match status" value="1"/>
</dbReference>
<evidence type="ECO:0000259" key="4">
    <source>
        <dbReference type="SMART" id="SM00479"/>
    </source>
</evidence>
<evidence type="ECO:0000313" key="6">
    <source>
        <dbReference type="Proteomes" id="UP000472827"/>
    </source>
</evidence>
<name>A0ABX0CZP4_9GAMM</name>
<dbReference type="Pfam" id="PF00929">
    <property type="entry name" value="RNase_T"/>
    <property type="match status" value="1"/>
</dbReference>